<feature type="domain" description="BESS" evidence="3">
    <location>
        <begin position="290"/>
        <end position="329"/>
    </location>
</feature>
<dbReference type="OrthoDB" id="6487365at2759"/>
<feature type="region of interest" description="Disordered" evidence="2">
    <location>
        <begin position="111"/>
        <end position="143"/>
    </location>
</feature>
<dbReference type="Proteomes" id="UP001152798">
    <property type="component" value="Chromosome 1"/>
</dbReference>
<dbReference type="GO" id="GO:0003677">
    <property type="term" value="F:DNA binding"/>
    <property type="evidence" value="ECO:0007669"/>
    <property type="project" value="InterPro"/>
</dbReference>
<feature type="compositionally biased region" description="Basic residues" evidence="2">
    <location>
        <begin position="111"/>
        <end position="124"/>
    </location>
</feature>
<gene>
    <name evidence="4" type="ORF">NEZAVI_LOCUS1428</name>
</gene>
<dbReference type="PROSITE" id="PS51031">
    <property type="entry name" value="BESS"/>
    <property type="match status" value="1"/>
</dbReference>
<feature type="region of interest" description="Disordered" evidence="2">
    <location>
        <begin position="155"/>
        <end position="176"/>
    </location>
</feature>
<proteinExistence type="predicted"/>
<reference evidence="4" key="1">
    <citation type="submission" date="2022-01" db="EMBL/GenBank/DDBJ databases">
        <authorList>
            <person name="King R."/>
        </authorList>
    </citation>
    <scope>NUCLEOTIDE SEQUENCE</scope>
</reference>
<evidence type="ECO:0000313" key="4">
    <source>
        <dbReference type="EMBL" id="CAH1390185.1"/>
    </source>
</evidence>
<dbReference type="GO" id="GO:0005634">
    <property type="term" value="C:nucleus"/>
    <property type="evidence" value="ECO:0007669"/>
    <property type="project" value="UniProtKB-SubCell"/>
</dbReference>
<feature type="region of interest" description="Disordered" evidence="2">
    <location>
        <begin position="331"/>
        <end position="358"/>
    </location>
</feature>
<evidence type="ECO:0000259" key="3">
    <source>
        <dbReference type="PROSITE" id="PS51031"/>
    </source>
</evidence>
<dbReference type="EMBL" id="OV725077">
    <property type="protein sequence ID" value="CAH1390185.1"/>
    <property type="molecule type" value="Genomic_DNA"/>
</dbReference>
<comment type="subcellular location">
    <subcellularLocation>
        <location evidence="1">Nucleus</location>
    </subcellularLocation>
</comment>
<keyword evidence="1" id="KW-0539">Nucleus</keyword>
<dbReference type="AlphaFoldDB" id="A0A9P0E3G3"/>
<evidence type="ECO:0000313" key="5">
    <source>
        <dbReference type="Proteomes" id="UP001152798"/>
    </source>
</evidence>
<evidence type="ECO:0000256" key="2">
    <source>
        <dbReference type="SAM" id="MobiDB-lite"/>
    </source>
</evidence>
<name>A0A9P0E3G3_NEZVI</name>
<feature type="compositionally biased region" description="Polar residues" evidence="2">
    <location>
        <begin position="344"/>
        <end position="358"/>
    </location>
</feature>
<accession>A0A9P0E3G3</accession>
<dbReference type="Pfam" id="PF02944">
    <property type="entry name" value="BESS"/>
    <property type="match status" value="1"/>
</dbReference>
<sequence length="358" mass="41043">MRCSLRPHFLTAAVGSSGSSTIRRGQETLQEISPLRAMHIHKMFKRMHKKHGGPPPPGMFHGMHGMWHHMMPKPHEMWHHTMPKSQEMWPPHKSPRMGHPMRHPLMFHKMHHKMHKKYHKKHHERPSSSSSSSSSESEDESLADGIDKVQIGEEQQCKENSGNENPAPPGDGADVCKGRFKCKKDKRFKSKDKKDKCKYCFKRMQKDGFNPCWMQCAFMSEPPCRDPRYNKGIFNLPPPETSSNTEEGRAETEHNAPEDATRQVQFEEQTGPDKTRIAGQRSLRRGQRRGDSIDYFMQSIAEQIKKLPEAKIAEAKLKILEVVNEMQLDTAPEQSTAAEAMVLENQQSQEHPESQSVS</sequence>
<dbReference type="InterPro" id="IPR004210">
    <property type="entry name" value="BESS_motif"/>
</dbReference>
<organism evidence="4 5">
    <name type="scientific">Nezara viridula</name>
    <name type="common">Southern green stink bug</name>
    <name type="synonym">Cimex viridulus</name>
    <dbReference type="NCBI Taxonomy" id="85310"/>
    <lineage>
        <taxon>Eukaryota</taxon>
        <taxon>Metazoa</taxon>
        <taxon>Ecdysozoa</taxon>
        <taxon>Arthropoda</taxon>
        <taxon>Hexapoda</taxon>
        <taxon>Insecta</taxon>
        <taxon>Pterygota</taxon>
        <taxon>Neoptera</taxon>
        <taxon>Paraneoptera</taxon>
        <taxon>Hemiptera</taxon>
        <taxon>Heteroptera</taxon>
        <taxon>Panheteroptera</taxon>
        <taxon>Pentatomomorpha</taxon>
        <taxon>Pentatomoidea</taxon>
        <taxon>Pentatomidae</taxon>
        <taxon>Pentatominae</taxon>
        <taxon>Nezara</taxon>
    </lineage>
</organism>
<feature type="region of interest" description="Disordered" evidence="2">
    <location>
        <begin position="234"/>
        <end position="290"/>
    </location>
</feature>
<keyword evidence="5" id="KW-1185">Reference proteome</keyword>
<evidence type="ECO:0000256" key="1">
    <source>
        <dbReference type="PROSITE-ProRule" id="PRU00371"/>
    </source>
</evidence>
<feature type="compositionally biased region" description="Basic and acidic residues" evidence="2">
    <location>
        <begin position="246"/>
        <end position="261"/>
    </location>
</feature>
<protein>
    <recommendedName>
        <fullName evidence="3">BESS domain-containing protein</fullName>
    </recommendedName>
</protein>